<dbReference type="PRINTS" id="PR00145">
    <property type="entry name" value="ARGSUCLYASE"/>
</dbReference>
<dbReference type="Gene3D" id="1.10.275.10">
    <property type="entry name" value="Fumarase/aspartase (N-terminal domain)"/>
    <property type="match status" value="1"/>
</dbReference>
<accession>A0A2B6RBY2</accession>
<keyword evidence="6 8" id="KW-0456">Lyase</keyword>
<evidence type="ECO:0000256" key="4">
    <source>
        <dbReference type="ARBA" id="ARBA00022571"/>
    </source>
</evidence>
<dbReference type="GO" id="GO:0004056">
    <property type="term" value="F:argininosuccinate lyase activity"/>
    <property type="evidence" value="ECO:0007669"/>
    <property type="project" value="UniProtKB-EC"/>
</dbReference>
<keyword evidence="4" id="KW-0055">Arginine biosynthesis</keyword>
<keyword evidence="5" id="KW-0028">Amino-acid biosynthesis</keyword>
<evidence type="ECO:0000256" key="3">
    <source>
        <dbReference type="ARBA" id="ARBA00022490"/>
    </source>
</evidence>
<comment type="pathway">
    <text evidence="1">Amino-acid biosynthesis; L-arginine biosynthesis; L-arginine from L-ornithine and carbamoyl phosphate: step 3/3.</text>
</comment>
<dbReference type="GO" id="GO:0042450">
    <property type="term" value="P:L-arginine biosynthetic process via ornithine"/>
    <property type="evidence" value="ECO:0007669"/>
    <property type="project" value="InterPro"/>
</dbReference>
<evidence type="ECO:0000256" key="5">
    <source>
        <dbReference type="ARBA" id="ARBA00022605"/>
    </source>
</evidence>
<reference evidence="8 9" key="1">
    <citation type="submission" date="2017-09" db="EMBL/GenBank/DDBJ databases">
        <title>Large-scale bioinformatics analysis of Bacillus genomes uncovers conserved roles of natural products in bacterial physiology.</title>
        <authorList>
            <consortium name="Agbiome Team Llc"/>
            <person name="Bleich R.M."/>
            <person name="Grubbs K.J."/>
            <person name="Santa Maria K.C."/>
            <person name="Allen S.E."/>
            <person name="Farag S."/>
            <person name="Shank E.A."/>
            <person name="Bowers A."/>
        </authorList>
    </citation>
    <scope>NUCLEOTIDE SEQUENCE [LARGE SCALE GENOMIC DNA]</scope>
    <source>
        <strain evidence="8 9">AFS009893</strain>
    </source>
</reference>
<dbReference type="Proteomes" id="UP000219775">
    <property type="component" value="Unassembled WGS sequence"/>
</dbReference>
<evidence type="ECO:0000259" key="7">
    <source>
        <dbReference type="Pfam" id="PF00206"/>
    </source>
</evidence>
<dbReference type="InterPro" id="IPR008948">
    <property type="entry name" value="L-Aspartase-like"/>
</dbReference>
<dbReference type="EC" id="4.3.2.1" evidence="2"/>
<sequence>MKVVNLTGRIKIGPSEVLHQEVLEPQFIYELEYYLLYYVAIEKVLLTEYKRLELITNENKEMIMKILDKVTKESINPDPTANMSDIAFAIEKFVEQNLEGEVPAWHIDRSRNDFQSCAQIMFGREQLLQVIKEMRDLSNSVYKLAKKTVYLPMPGYTHYQAAQIITLGFYLAAVNEQILLVMEKLLGVYDEMNKCPLGAGAMAGGEFEWDRNRMAMLLGFSEPRNHALIAVASRDWTLQISSELSNFGVFLSRFVTDLIQWGSSEYKFIDLPDQLSGISSAMPQKKNFPIFERIRGKTAHLHAFYSDFVLGQRNTAYSNLVETSKEAGTHVITMFETFKSTIRLLKTTIDNLSFNEKRMLDVCTEEFFGGFSLANKLTLSSGIPYRRAQVIAGKYILKMMETGFRPEHIDIGVLKGIGLEHGLQIKLTSEQLKSAFDVTHNIENKKTIGSTNPNDIKILMDEQEKRYKDIEKQWDKREEYIKKSVSQI</sequence>
<dbReference type="InterPro" id="IPR024083">
    <property type="entry name" value="Fumarase/histidase_N"/>
</dbReference>
<dbReference type="Gene3D" id="1.20.200.10">
    <property type="entry name" value="Fumarase/aspartase (Central domain)"/>
    <property type="match status" value="1"/>
</dbReference>
<keyword evidence="3" id="KW-0963">Cytoplasm</keyword>
<evidence type="ECO:0000313" key="9">
    <source>
        <dbReference type="Proteomes" id="UP000219775"/>
    </source>
</evidence>
<dbReference type="InterPro" id="IPR022761">
    <property type="entry name" value="Fumarate_lyase_N"/>
</dbReference>
<dbReference type="Pfam" id="PF00206">
    <property type="entry name" value="Lyase_1"/>
    <property type="match status" value="1"/>
</dbReference>
<dbReference type="UniPathway" id="UPA00068">
    <property type="reaction ID" value="UER00114"/>
</dbReference>
<dbReference type="PANTHER" id="PTHR43814:SF1">
    <property type="entry name" value="ARGININOSUCCINATE LYASE"/>
    <property type="match status" value="1"/>
</dbReference>
<name>A0A2B6RBY2_9BACI</name>
<dbReference type="PRINTS" id="PR00149">
    <property type="entry name" value="FUMRATELYASE"/>
</dbReference>
<dbReference type="InterPro" id="IPR009049">
    <property type="entry name" value="Argininosuccinate_lyase"/>
</dbReference>
<dbReference type="InterPro" id="IPR000362">
    <property type="entry name" value="Fumarate_lyase_fam"/>
</dbReference>
<comment type="caution">
    <text evidence="8">The sequence shown here is derived from an EMBL/GenBank/DDBJ whole genome shotgun (WGS) entry which is preliminary data.</text>
</comment>
<dbReference type="Gene3D" id="1.10.40.30">
    <property type="entry name" value="Fumarase/aspartase (C-terminal domain)"/>
    <property type="match status" value="1"/>
</dbReference>
<evidence type="ECO:0000256" key="6">
    <source>
        <dbReference type="ARBA" id="ARBA00023239"/>
    </source>
</evidence>
<gene>
    <name evidence="8" type="ORF">CN613_17555</name>
</gene>
<dbReference type="PANTHER" id="PTHR43814">
    <property type="entry name" value="ARGININOSUCCINATE LYASE"/>
    <property type="match status" value="1"/>
</dbReference>
<dbReference type="EMBL" id="NUDP01000062">
    <property type="protein sequence ID" value="PEM67648.1"/>
    <property type="molecule type" value="Genomic_DNA"/>
</dbReference>
<evidence type="ECO:0000313" key="8">
    <source>
        <dbReference type="EMBL" id="PEM67648.1"/>
    </source>
</evidence>
<dbReference type="AlphaFoldDB" id="A0A2B6RBY2"/>
<dbReference type="GO" id="GO:0005829">
    <property type="term" value="C:cytosol"/>
    <property type="evidence" value="ECO:0007669"/>
    <property type="project" value="TreeGrafter"/>
</dbReference>
<evidence type="ECO:0000256" key="2">
    <source>
        <dbReference type="ARBA" id="ARBA00012338"/>
    </source>
</evidence>
<dbReference type="SUPFAM" id="SSF48557">
    <property type="entry name" value="L-aspartase-like"/>
    <property type="match status" value="1"/>
</dbReference>
<organism evidence="8 9">
    <name type="scientific">Bacillus pseudomycoides</name>
    <dbReference type="NCBI Taxonomy" id="64104"/>
    <lineage>
        <taxon>Bacteria</taxon>
        <taxon>Bacillati</taxon>
        <taxon>Bacillota</taxon>
        <taxon>Bacilli</taxon>
        <taxon>Bacillales</taxon>
        <taxon>Bacillaceae</taxon>
        <taxon>Bacillus</taxon>
        <taxon>Bacillus cereus group</taxon>
    </lineage>
</organism>
<proteinExistence type="predicted"/>
<evidence type="ECO:0000256" key="1">
    <source>
        <dbReference type="ARBA" id="ARBA00004941"/>
    </source>
</evidence>
<protein>
    <recommendedName>
        <fullName evidence="2">argininosuccinate lyase</fullName>
        <ecNumber evidence="2">4.3.2.1</ecNumber>
    </recommendedName>
</protein>
<feature type="domain" description="Fumarate lyase N-terminal" evidence="7">
    <location>
        <begin position="56"/>
        <end position="298"/>
    </location>
</feature>